<dbReference type="CDD" id="cd04645">
    <property type="entry name" value="LbH_gamma_CA_like"/>
    <property type="match status" value="1"/>
</dbReference>
<dbReference type="Gene3D" id="2.160.10.10">
    <property type="entry name" value="Hexapeptide repeat proteins"/>
    <property type="match status" value="1"/>
</dbReference>
<dbReference type="InterPro" id="IPR047324">
    <property type="entry name" value="LbH_gamma_CA-like"/>
</dbReference>
<accession>A0A7V6CMR0</accession>
<dbReference type="Pfam" id="PF00132">
    <property type="entry name" value="Hexapep"/>
    <property type="match status" value="1"/>
</dbReference>
<dbReference type="EMBL" id="DTHS01000016">
    <property type="protein sequence ID" value="HHR48431.1"/>
    <property type="molecule type" value="Genomic_DNA"/>
</dbReference>
<evidence type="ECO:0000313" key="1">
    <source>
        <dbReference type="EMBL" id="HHR48431.1"/>
    </source>
</evidence>
<comment type="caution">
    <text evidence="1">The sequence shown here is derived from an EMBL/GenBank/DDBJ whole genome shotgun (WGS) entry which is preliminary data.</text>
</comment>
<gene>
    <name evidence="1" type="ORF">ENV79_02145</name>
</gene>
<dbReference type="InterPro" id="IPR050484">
    <property type="entry name" value="Transf_Hexapept/Carb_Anhydrase"/>
</dbReference>
<dbReference type="AlphaFoldDB" id="A0A7V6CMR0"/>
<dbReference type="PANTHER" id="PTHR13061">
    <property type="entry name" value="DYNACTIN SUBUNIT P25"/>
    <property type="match status" value="1"/>
</dbReference>
<protein>
    <submittedName>
        <fullName evidence="1">Gamma carbonic anhydrase family protein</fullName>
    </submittedName>
</protein>
<proteinExistence type="predicted"/>
<dbReference type="InterPro" id="IPR001451">
    <property type="entry name" value="Hexapep"/>
</dbReference>
<organism evidence="1">
    <name type="scientific">candidate division WOR-3 bacterium</name>
    <dbReference type="NCBI Taxonomy" id="2052148"/>
    <lineage>
        <taxon>Bacteria</taxon>
        <taxon>Bacteria division WOR-3</taxon>
    </lineage>
</organism>
<dbReference type="PANTHER" id="PTHR13061:SF29">
    <property type="entry name" value="GAMMA CARBONIC ANHYDRASE-LIKE 1, MITOCHONDRIAL-RELATED"/>
    <property type="match status" value="1"/>
</dbReference>
<reference evidence="1" key="1">
    <citation type="journal article" date="2020" name="mSystems">
        <title>Genome- and Community-Level Interaction Insights into Carbon Utilization and Element Cycling Functions of Hydrothermarchaeota in Hydrothermal Sediment.</title>
        <authorList>
            <person name="Zhou Z."/>
            <person name="Liu Y."/>
            <person name="Xu W."/>
            <person name="Pan J."/>
            <person name="Luo Z.H."/>
            <person name="Li M."/>
        </authorList>
    </citation>
    <scope>NUCLEOTIDE SEQUENCE [LARGE SCALE GENOMIC DNA]</scope>
    <source>
        <strain evidence="1">SpSt-791</strain>
    </source>
</reference>
<dbReference type="SUPFAM" id="SSF51161">
    <property type="entry name" value="Trimeric LpxA-like enzymes"/>
    <property type="match status" value="1"/>
</dbReference>
<sequence>MIKDFLDKKVKIDPSVYISKGVIIIGDVEIGKGSSVWFGSIIRGDTEKIKIGEYTNLQDYVIVHTDKGFLLEIGNYVTIGHRAIIHGCQIRDYVMIGMGAIILNGAVINKNVIVAAGSVVKENFVVPENTLVAGIPAEIKRELNEKDIQMIKNASEHYYRLAQIYKDYEI</sequence>
<dbReference type="InterPro" id="IPR011004">
    <property type="entry name" value="Trimer_LpxA-like_sf"/>
</dbReference>
<name>A0A7V6CMR0_UNCW3</name>